<dbReference type="GO" id="GO:0016787">
    <property type="term" value="F:hydrolase activity"/>
    <property type="evidence" value="ECO:0007669"/>
    <property type="project" value="UniProtKB-KW"/>
</dbReference>
<dbReference type="InterPro" id="IPR049492">
    <property type="entry name" value="BD-FAE-like_dom"/>
</dbReference>
<sequence>MNVKSIIPLLLVLFFWENASSQSGSFRTTKNVTYGMVSNLALLLDVHQPAKPNGKAIIFIQGSAWGFGYPTDFNQKELKAEFFTDTMYAAQYVPALVKQGYTVFVINHRFAPLFKSTDIIADCQRAVRFIRFHAKEYKIDPDHIGAIGHSSGANLVAILGTADEPSRESKNPVDNVSSKVQAVVTLAGPFDLMDVNKAEDSVLDRDFMMAVLDGYIGGPPTNKELGDKYLAASPVNHINKGDAPMLIYYSDDDPVIPARHAIAMNKKLKENDVPAKLVVRHKQSHFPMPDGTEVLNWFKTYLQ</sequence>
<reference evidence="4" key="1">
    <citation type="submission" date="2022-01" db="EMBL/GenBank/DDBJ databases">
        <authorList>
            <person name="Jo J.-H."/>
            <person name="Im W.-T."/>
        </authorList>
    </citation>
    <scope>NUCLEOTIDE SEQUENCE</scope>
    <source>
        <strain evidence="4">NA20</strain>
    </source>
</reference>
<name>A0ABS9KKG3_9BACT</name>
<keyword evidence="5" id="KW-1185">Reference proteome</keyword>
<proteinExistence type="predicted"/>
<evidence type="ECO:0000256" key="1">
    <source>
        <dbReference type="ARBA" id="ARBA00022801"/>
    </source>
</evidence>
<dbReference type="EMBL" id="JAKLTR010000001">
    <property type="protein sequence ID" value="MCG2612823.1"/>
    <property type="molecule type" value="Genomic_DNA"/>
</dbReference>
<protein>
    <submittedName>
        <fullName evidence="4">Alpha/beta hydrolase</fullName>
    </submittedName>
</protein>
<evidence type="ECO:0000313" key="4">
    <source>
        <dbReference type="EMBL" id="MCG2612823.1"/>
    </source>
</evidence>
<dbReference type="PANTHER" id="PTHR48081">
    <property type="entry name" value="AB HYDROLASE SUPERFAMILY PROTEIN C4A8.06C"/>
    <property type="match status" value="1"/>
</dbReference>
<accession>A0ABS9KKG3</accession>
<dbReference type="Proteomes" id="UP001165367">
    <property type="component" value="Unassembled WGS sequence"/>
</dbReference>
<keyword evidence="2" id="KW-0732">Signal</keyword>
<dbReference type="SUPFAM" id="SSF53474">
    <property type="entry name" value="alpha/beta-Hydrolases"/>
    <property type="match status" value="1"/>
</dbReference>
<dbReference type="Pfam" id="PF20434">
    <property type="entry name" value="BD-FAE"/>
    <property type="match status" value="1"/>
</dbReference>
<gene>
    <name evidence="4" type="ORF">LZZ85_00980</name>
</gene>
<evidence type="ECO:0000256" key="2">
    <source>
        <dbReference type="SAM" id="SignalP"/>
    </source>
</evidence>
<dbReference type="InterPro" id="IPR050300">
    <property type="entry name" value="GDXG_lipolytic_enzyme"/>
</dbReference>
<feature type="domain" description="BD-FAE-like" evidence="3">
    <location>
        <begin position="44"/>
        <end position="268"/>
    </location>
</feature>
<comment type="caution">
    <text evidence="4">The sequence shown here is derived from an EMBL/GenBank/DDBJ whole genome shotgun (WGS) entry which is preliminary data.</text>
</comment>
<dbReference type="InterPro" id="IPR029058">
    <property type="entry name" value="AB_hydrolase_fold"/>
</dbReference>
<keyword evidence="1 4" id="KW-0378">Hydrolase</keyword>
<feature type="signal peptide" evidence="2">
    <location>
        <begin position="1"/>
        <end position="19"/>
    </location>
</feature>
<dbReference type="PANTHER" id="PTHR48081:SF6">
    <property type="entry name" value="PEPTIDASE S9 PROLYL OLIGOPEPTIDASE CATALYTIC DOMAIN-CONTAINING PROTEIN"/>
    <property type="match status" value="1"/>
</dbReference>
<organism evidence="4 5">
    <name type="scientific">Terrimonas ginsenosidimutans</name>
    <dbReference type="NCBI Taxonomy" id="2908004"/>
    <lineage>
        <taxon>Bacteria</taxon>
        <taxon>Pseudomonadati</taxon>
        <taxon>Bacteroidota</taxon>
        <taxon>Chitinophagia</taxon>
        <taxon>Chitinophagales</taxon>
        <taxon>Chitinophagaceae</taxon>
        <taxon>Terrimonas</taxon>
    </lineage>
</organism>
<dbReference type="RefSeq" id="WP_237868051.1">
    <property type="nucleotide sequence ID" value="NZ_JAKLTR010000001.1"/>
</dbReference>
<evidence type="ECO:0000259" key="3">
    <source>
        <dbReference type="Pfam" id="PF20434"/>
    </source>
</evidence>
<dbReference type="Gene3D" id="3.40.50.1820">
    <property type="entry name" value="alpha/beta hydrolase"/>
    <property type="match status" value="1"/>
</dbReference>
<feature type="chain" id="PRO_5045328325" evidence="2">
    <location>
        <begin position="20"/>
        <end position="303"/>
    </location>
</feature>
<evidence type="ECO:0000313" key="5">
    <source>
        <dbReference type="Proteomes" id="UP001165367"/>
    </source>
</evidence>